<evidence type="ECO:0000256" key="1">
    <source>
        <dbReference type="SAM" id="Phobius"/>
    </source>
</evidence>
<keyword evidence="1" id="KW-0812">Transmembrane</keyword>
<dbReference type="PANTHER" id="PTHR36970">
    <property type="entry name" value="UNNAMED PRODUCT"/>
    <property type="match status" value="1"/>
</dbReference>
<protein>
    <submittedName>
        <fullName evidence="2">Uncharacterized protein</fullName>
    </submittedName>
</protein>
<feature type="transmembrane region" description="Helical" evidence="1">
    <location>
        <begin position="35"/>
        <end position="54"/>
    </location>
</feature>
<feature type="transmembrane region" description="Helical" evidence="1">
    <location>
        <begin position="9"/>
        <end position="29"/>
    </location>
</feature>
<organism evidence="2">
    <name type="scientific">Magnetococcus massalia (strain MO-1)</name>
    <dbReference type="NCBI Taxonomy" id="451514"/>
    <lineage>
        <taxon>Bacteria</taxon>
        <taxon>Pseudomonadati</taxon>
        <taxon>Pseudomonadota</taxon>
        <taxon>Magnetococcia</taxon>
        <taxon>Magnetococcales</taxon>
        <taxon>Magnetococcaceae</taxon>
        <taxon>Magnetococcus</taxon>
    </lineage>
</organism>
<dbReference type="PANTHER" id="PTHR36970:SF1">
    <property type="entry name" value="BESTROPHIN HOMOLOG"/>
    <property type="match status" value="1"/>
</dbReference>
<sequence>MGFIFQPHFFVLPTIAASLTALCIVQNWVVEMDATRSVAFAGIFFTFAITIGTANRRRFEALDEIAALKSSILSFHDVFNIWLPAGQRAQAQQDFHNLFPVIKRSLSRNPEKMDAENLANLDHFFRRLINHMEEAREHGLSTPELARLQQWHQSMRFSFERLLAIKEYNTPNSLRQFLHWGLQLSMLILAPEFATMGWLGVPSSFLVAFMIVVLMDIQDHIEDPFGDNLDTIQFEFIDRIQQRMH</sequence>
<gene>
    <name evidence="2" type="ORF">MAGMO_3977</name>
</gene>
<evidence type="ECO:0000313" key="2">
    <source>
        <dbReference type="EMBL" id="CRH08105.1"/>
    </source>
</evidence>
<keyword evidence="1" id="KW-1133">Transmembrane helix</keyword>
<dbReference type="EMBL" id="LO017727">
    <property type="protein sequence ID" value="CRH08105.1"/>
    <property type="molecule type" value="Genomic_DNA"/>
</dbReference>
<keyword evidence="1" id="KW-0472">Membrane</keyword>
<dbReference type="GO" id="GO:0005254">
    <property type="term" value="F:chloride channel activity"/>
    <property type="evidence" value="ECO:0007669"/>
    <property type="project" value="InterPro"/>
</dbReference>
<reference evidence="2" key="1">
    <citation type="submission" date="2015-04" db="EMBL/GenBank/DDBJ databases">
        <authorList>
            <person name="Syromyatnikov M.Y."/>
            <person name="Popov V.N."/>
        </authorList>
    </citation>
    <scope>NUCLEOTIDE SEQUENCE</scope>
    <source>
        <strain evidence="2">MO-1</strain>
    </source>
</reference>
<name>A0A1S7LMH2_MAGMO</name>
<accession>A0A1S7LMH2</accession>
<proteinExistence type="predicted"/>
<feature type="transmembrane region" description="Helical" evidence="1">
    <location>
        <begin position="193"/>
        <end position="215"/>
    </location>
</feature>
<dbReference type="AlphaFoldDB" id="A0A1S7LMH2"/>